<gene>
    <name evidence="11" type="ORF">SAMN02982996_02933</name>
</gene>
<proteinExistence type="inferred from homology"/>
<dbReference type="EC" id="4.2.1.75" evidence="3 9"/>
<feature type="domain" description="Tetrapyrrole biosynthesis uroporphyrinogen III synthase" evidence="10">
    <location>
        <begin position="14"/>
        <end position="242"/>
    </location>
</feature>
<dbReference type="Pfam" id="PF02602">
    <property type="entry name" value="HEM4"/>
    <property type="match status" value="1"/>
</dbReference>
<dbReference type="EMBL" id="FNQS01000012">
    <property type="protein sequence ID" value="SEA93205.1"/>
    <property type="molecule type" value="Genomic_DNA"/>
</dbReference>
<dbReference type="InterPro" id="IPR039793">
    <property type="entry name" value="UROS/Hem4"/>
</dbReference>
<evidence type="ECO:0000256" key="9">
    <source>
        <dbReference type="RuleBase" id="RU366031"/>
    </source>
</evidence>
<comment type="similarity">
    <text evidence="2 9">Belongs to the uroporphyrinogen-III synthase family.</text>
</comment>
<dbReference type="RefSeq" id="WP_074729194.1">
    <property type="nucleotide sequence ID" value="NZ_FNQS01000012.1"/>
</dbReference>
<evidence type="ECO:0000256" key="3">
    <source>
        <dbReference type="ARBA" id="ARBA00013109"/>
    </source>
</evidence>
<dbReference type="GeneID" id="97765777"/>
<evidence type="ECO:0000256" key="5">
    <source>
        <dbReference type="ARBA" id="ARBA00023244"/>
    </source>
</evidence>
<dbReference type="Proteomes" id="UP000187280">
    <property type="component" value="Unassembled WGS sequence"/>
</dbReference>
<dbReference type="Gene3D" id="3.40.50.10090">
    <property type="match status" value="2"/>
</dbReference>
<comment type="function">
    <text evidence="6 9">Catalyzes cyclization of the linear tetrapyrrole, hydroxymethylbilane, to the macrocyclic uroporphyrinogen III.</text>
</comment>
<keyword evidence="12" id="KW-1185">Reference proteome</keyword>
<dbReference type="STRING" id="71657.SAMN02982996_02933"/>
<evidence type="ECO:0000256" key="8">
    <source>
        <dbReference type="ARBA" id="ARBA00048617"/>
    </source>
</evidence>
<dbReference type="CDD" id="cd06578">
    <property type="entry name" value="HemD"/>
    <property type="match status" value="1"/>
</dbReference>
<dbReference type="InterPro" id="IPR036108">
    <property type="entry name" value="4pyrrol_syn_uPrphyn_synt_sf"/>
</dbReference>
<comment type="catalytic activity">
    <reaction evidence="8 9">
        <text>hydroxymethylbilane = uroporphyrinogen III + H2O</text>
        <dbReference type="Rhea" id="RHEA:18965"/>
        <dbReference type="ChEBI" id="CHEBI:15377"/>
        <dbReference type="ChEBI" id="CHEBI:57308"/>
        <dbReference type="ChEBI" id="CHEBI:57845"/>
        <dbReference type="EC" id="4.2.1.75"/>
    </reaction>
</comment>
<accession>A0A1H4F767</accession>
<keyword evidence="4 9" id="KW-0456">Lyase</keyword>
<evidence type="ECO:0000256" key="2">
    <source>
        <dbReference type="ARBA" id="ARBA00008133"/>
    </source>
</evidence>
<dbReference type="AlphaFoldDB" id="A0A1H4F767"/>
<evidence type="ECO:0000256" key="4">
    <source>
        <dbReference type="ARBA" id="ARBA00023239"/>
    </source>
</evidence>
<keyword evidence="5 9" id="KW-0627">Porphyrin biosynthesis</keyword>
<dbReference type="NCBIfam" id="NF004582">
    <property type="entry name" value="PRK05928.1-1"/>
    <property type="match status" value="1"/>
</dbReference>
<dbReference type="GO" id="GO:0006782">
    <property type="term" value="P:protoporphyrinogen IX biosynthetic process"/>
    <property type="evidence" value="ECO:0007669"/>
    <property type="project" value="UniProtKB-UniRule"/>
</dbReference>
<evidence type="ECO:0000256" key="6">
    <source>
        <dbReference type="ARBA" id="ARBA00037589"/>
    </source>
</evidence>
<dbReference type="SUPFAM" id="SSF69618">
    <property type="entry name" value="HemD-like"/>
    <property type="match status" value="1"/>
</dbReference>
<dbReference type="InterPro" id="IPR003754">
    <property type="entry name" value="4pyrrol_synth_uPrphyn_synth"/>
</dbReference>
<evidence type="ECO:0000256" key="1">
    <source>
        <dbReference type="ARBA" id="ARBA00004772"/>
    </source>
</evidence>
<dbReference type="GO" id="GO:0004852">
    <property type="term" value="F:uroporphyrinogen-III synthase activity"/>
    <property type="evidence" value="ECO:0007669"/>
    <property type="project" value="UniProtKB-UniRule"/>
</dbReference>
<evidence type="ECO:0000259" key="10">
    <source>
        <dbReference type="Pfam" id="PF02602"/>
    </source>
</evidence>
<protein>
    <recommendedName>
        <fullName evidence="7 9">Uroporphyrinogen-III synthase</fullName>
        <ecNumber evidence="3 9">4.2.1.75</ecNumber>
    </recommendedName>
</protein>
<dbReference type="GO" id="GO:0006780">
    <property type="term" value="P:uroporphyrinogen III biosynthetic process"/>
    <property type="evidence" value="ECO:0007669"/>
    <property type="project" value="UniProtKB-UniRule"/>
</dbReference>
<dbReference type="eggNOG" id="COG1587">
    <property type="taxonomic scope" value="Bacteria"/>
</dbReference>
<evidence type="ECO:0000313" key="11">
    <source>
        <dbReference type="EMBL" id="SEA93205.1"/>
    </source>
</evidence>
<evidence type="ECO:0000256" key="7">
    <source>
        <dbReference type="ARBA" id="ARBA00040167"/>
    </source>
</evidence>
<reference evidence="11 12" key="1">
    <citation type="submission" date="2016-10" db="EMBL/GenBank/DDBJ databases">
        <authorList>
            <person name="de Groot N.N."/>
        </authorList>
    </citation>
    <scope>NUCLEOTIDE SEQUENCE [LARGE SCALE GENOMIC DNA]</scope>
    <source>
        <strain evidence="11 12">ATCC 29281</strain>
    </source>
</reference>
<comment type="pathway">
    <text evidence="1 9">Porphyrin-containing compound metabolism; protoporphyrin-IX biosynthesis; coproporphyrinogen-III from 5-aminolevulinate: step 3/4.</text>
</comment>
<dbReference type="PANTHER" id="PTHR38042">
    <property type="entry name" value="UROPORPHYRINOGEN-III SYNTHASE, CHLOROPLASTIC"/>
    <property type="match status" value="1"/>
</dbReference>
<name>A0A1H4F767_9GAMM</name>
<dbReference type="UniPathway" id="UPA00251">
    <property type="reaction ID" value="UER00320"/>
</dbReference>
<organism evidence="11 12">
    <name type="scientific">Lonsdalea quercina</name>
    <dbReference type="NCBI Taxonomy" id="71657"/>
    <lineage>
        <taxon>Bacteria</taxon>
        <taxon>Pseudomonadati</taxon>
        <taxon>Pseudomonadota</taxon>
        <taxon>Gammaproteobacteria</taxon>
        <taxon>Enterobacterales</taxon>
        <taxon>Pectobacteriaceae</taxon>
        <taxon>Lonsdalea</taxon>
    </lineage>
</organism>
<sequence length="248" mass="27610">MTILVTRPSPAGEQLVSRLCQAGLTAYHCPLIEFTLGRELPQLPAMLNTLQPGDLVFALSNQAVKFAQPALSQAGLRWPKTLNYYAVGRTTGLALHTVTRRPVIYPESHGTSETLLHDPSLQEVEGKRALLLRGNGGRELLADTLRQRGAQVSYCECYQRTPVQYDGTEQTLRWQTLGVDTLIVTSGEMLQQIYTLVPDYYRASWLLSCRMVVVSERLAALAHDFGWRDILVADNADNDALLRALQQT</sequence>
<dbReference type="PANTHER" id="PTHR38042:SF1">
    <property type="entry name" value="UROPORPHYRINOGEN-III SYNTHASE, CHLOROPLASTIC"/>
    <property type="match status" value="1"/>
</dbReference>
<evidence type="ECO:0000313" key="12">
    <source>
        <dbReference type="Proteomes" id="UP000187280"/>
    </source>
</evidence>